<dbReference type="SUPFAM" id="SSF55729">
    <property type="entry name" value="Acyl-CoA N-acyltransferases (Nat)"/>
    <property type="match status" value="1"/>
</dbReference>
<evidence type="ECO:0000313" key="5">
    <source>
        <dbReference type="Proteomes" id="UP000618818"/>
    </source>
</evidence>
<evidence type="ECO:0000256" key="2">
    <source>
        <dbReference type="ARBA" id="ARBA00023315"/>
    </source>
</evidence>
<dbReference type="InterPro" id="IPR016181">
    <property type="entry name" value="Acyl_CoA_acyltransferase"/>
</dbReference>
<dbReference type="PANTHER" id="PTHR43877">
    <property type="entry name" value="AMINOALKYLPHOSPHONATE N-ACETYLTRANSFERASE-RELATED-RELATED"/>
    <property type="match status" value="1"/>
</dbReference>
<dbReference type="EMBL" id="JACXYZ010000002">
    <property type="protein sequence ID" value="MBD3926204.1"/>
    <property type="molecule type" value="Genomic_DNA"/>
</dbReference>
<evidence type="ECO:0000256" key="1">
    <source>
        <dbReference type="ARBA" id="ARBA00022679"/>
    </source>
</evidence>
<keyword evidence="1" id="KW-0808">Transferase</keyword>
<reference evidence="4 5" key="1">
    <citation type="submission" date="2020-09" db="EMBL/GenBank/DDBJ databases">
        <title>novel species in genus Nocardioides.</title>
        <authorList>
            <person name="Zhang G."/>
        </authorList>
    </citation>
    <scope>NUCLEOTIDE SEQUENCE [LARGE SCALE GENOMIC DNA]</scope>
    <source>
        <strain evidence="4 5">KCTC 39551</strain>
    </source>
</reference>
<gene>
    <name evidence="4" type="ORF">IEZ26_16385</name>
</gene>
<dbReference type="PANTHER" id="PTHR43877:SF1">
    <property type="entry name" value="ACETYLTRANSFERASE"/>
    <property type="match status" value="1"/>
</dbReference>
<dbReference type="InterPro" id="IPR000182">
    <property type="entry name" value="GNAT_dom"/>
</dbReference>
<evidence type="ECO:0000313" key="4">
    <source>
        <dbReference type="EMBL" id="MBD3926204.1"/>
    </source>
</evidence>
<dbReference type="RefSeq" id="WP_191196038.1">
    <property type="nucleotide sequence ID" value="NZ_JACXYZ010000002.1"/>
</dbReference>
<name>A0ABR8NH32_9ACTN</name>
<organism evidence="4 5">
    <name type="scientific">Nocardioides cavernae</name>
    <dbReference type="NCBI Taxonomy" id="1921566"/>
    <lineage>
        <taxon>Bacteria</taxon>
        <taxon>Bacillati</taxon>
        <taxon>Actinomycetota</taxon>
        <taxon>Actinomycetes</taxon>
        <taxon>Propionibacteriales</taxon>
        <taxon>Nocardioidaceae</taxon>
        <taxon>Nocardioides</taxon>
    </lineage>
</organism>
<proteinExistence type="predicted"/>
<comment type="caution">
    <text evidence="4">The sequence shown here is derived from an EMBL/GenBank/DDBJ whole genome shotgun (WGS) entry which is preliminary data.</text>
</comment>
<protein>
    <submittedName>
        <fullName evidence="4">GNAT family N-acetyltransferase</fullName>
    </submittedName>
</protein>
<dbReference type="Gene3D" id="3.40.630.30">
    <property type="match status" value="1"/>
</dbReference>
<dbReference type="InterPro" id="IPR050832">
    <property type="entry name" value="Bact_Acetyltransf"/>
</dbReference>
<feature type="domain" description="N-acetyltransferase" evidence="3">
    <location>
        <begin position="1"/>
        <end position="178"/>
    </location>
</feature>
<keyword evidence="5" id="KW-1185">Reference proteome</keyword>
<dbReference type="PROSITE" id="PS51186">
    <property type="entry name" value="GNAT"/>
    <property type="match status" value="1"/>
</dbReference>
<evidence type="ECO:0000259" key="3">
    <source>
        <dbReference type="PROSITE" id="PS51186"/>
    </source>
</evidence>
<sequence>MEVRSALLEDAPALGRVIVEAWLSAHRGQMPEEAWRKRVEEWTPEVSAEGWARLLSEMATDDQLRTVLLVAEEGPGEPVALVLGTTDESDASGATAQVIALYVLPSHQRHGAGRLLLHTVAAQLRSLGFTALRIGVLTSNLPAREFYEAMGGREVEQRTFDEEGLLLPETVYAWPDLTALLRRE</sequence>
<dbReference type="Proteomes" id="UP000618818">
    <property type="component" value="Unassembled WGS sequence"/>
</dbReference>
<keyword evidence="2" id="KW-0012">Acyltransferase</keyword>
<dbReference type="CDD" id="cd04301">
    <property type="entry name" value="NAT_SF"/>
    <property type="match status" value="1"/>
</dbReference>
<accession>A0ABR8NH32</accession>
<dbReference type="Pfam" id="PF00583">
    <property type="entry name" value="Acetyltransf_1"/>
    <property type="match status" value="1"/>
</dbReference>